<dbReference type="Gene3D" id="3.40.50.300">
    <property type="entry name" value="P-loop containing nucleotide triphosphate hydrolases"/>
    <property type="match status" value="1"/>
</dbReference>
<evidence type="ECO:0000256" key="4">
    <source>
        <dbReference type="ARBA" id="ARBA00022840"/>
    </source>
</evidence>
<dbReference type="AlphaFoldDB" id="A0A849BTI5"/>
<evidence type="ECO:0000256" key="2">
    <source>
        <dbReference type="ARBA" id="ARBA00022448"/>
    </source>
</evidence>
<dbReference type="RefSeq" id="WP_067517906.1">
    <property type="nucleotide sequence ID" value="NZ_JABELX010000003.1"/>
</dbReference>
<keyword evidence="2" id="KW-0813">Transport</keyword>
<dbReference type="PROSITE" id="PS00211">
    <property type="entry name" value="ABC_TRANSPORTER_1"/>
    <property type="match status" value="1"/>
</dbReference>
<sequence>MNSSGRTAAAPLIQCRGLTKTYGADNAVDNLSFSVPAGTITGFIGANGAGKTTTMRMLLGLAAPTSGTALIHGQPYRDLVDPRCRVGAVLDGPGAHPRHTARTHLRILATAAGVPRSRVEEVLDMVELSRDAGKRVGRFSLGMRQRLALAGALLGDPQVLMLDEPVNGLDPRGILWMRELLRELAGAGRAILVSSHLLTELGEVADRLVIIDHGRLVADATTAELSAGGRSLEDVYFELAGSLGDTGRGASGKKVAS</sequence>
<name>A0A849BTI5_9NOCA</name>
<proteinExistence type="inferred from homology"/>
<feature type="domain" description="ABC transporter" evidence="5">
    <location>
        <begin position="13"/>
        <end position="238"/>
    </location>
</feature>
<keyword evidence="3" id="KW-0547">Nucleotide-binding</keyword>
<reference evidence="6 7" key="1">
    <citation type="submission" date="2020-05" db="EMBL/GenBank/DDBJ databases">
        <title>MicrobeNet Type strains.</title>
        <authorList>
            <person name="Nicholson A.C."/>
        </authorList>
    </citation>
    <scope>NUCLEOTIDE SEQUENCE [LARGE SCALE GENOMIC DNA]</scope>
    <source>
        <strain evidence="6 7">JCM 3224</strain>
    </source>
</reference>
<keyword evidence="7" id="KW-1185">Reference proteome</keyword>
<gene>
    <name evidence="6" type="ORF">HLB23_08655</name>
</gene>
<dbReference type="SMART" id="SM00382">
    <property type="entry name" value="AAA"/>
    <property type="match status" value="1"/>
</dbReference>
<dbReference type="InterPro" id="IPR027417">
    <property type="entry name" value="P-loop_NTPase"/>
</dbReference>
<dbReference type="PANTHER" id="PTHR43335">
    <property type="entry name" value="ABC TRANSPORTER, ATP-BINDING PROTEIN"/>
    <property type="match status" value="1"/>
</dbReference>
<dbReference type="InterPro" id="IPR017871">
    <property type="entry name" value="ABC_transporter-like_CS"/>
</dbReference>
<dbReference type="InterPro" id="IPR003439">
    <property type="entry name" value="ABC_transporter-like_ATP-bd"/>
</dbReference>
<dbReference type="SUPFAM" id="SSF52540">
    <property type="entry name" value="P-loop containing nucleoside triphosphate hydrolases"/>
    <property type="match status" value="1"/>
</dbReference>
<comment type="caution">
    <text evidence="6">The sequence shown here is derived from an EMBL/GenBank/DDBJ whole genome shotgun (WGS) entry which is preliminary data.</text>
</comment>
<dbReference type="GO" id="GO:0005524">
    <property type="term" value="F:ATP binding"/>
    <property type="evidence" value="ECO:0007669"/>
    <property type="project" value="UniProtKB-KW"/>
</dbReference>
<evidence type="ECO:0000256" key="1">
    <source>
        <dbReference type="ARBA" id="ARBA00005417"/>
    </source>
</evidence>
<evidence type="ECO:0000259" key="5">
    <source>
        <dbReference type="PROSITE" id="PS50893"/>
    </source>
</evidence>
<dbReference type="PANTHER" id="PTHR43335:SF4">
    <property type="entry name" value="ABC TRANSPORTER, ATP-BINDING PROTEIN"/>
    <property type="match status" value="1"/>
</dbReference>
<evidence type="ECO:0000313" key="6">
    <source>
        <dbReference type="EMBL" id="NNH69932.1"/>
    </source>
</evidence>
<organism evidence="6 7">
    <name type="scientific">Nocardia uniformis</name>
    <dbReference type="NCBI Taxonomy" id="53432"/>
    <lineage>
        <taxon>Bacteria</taxon>
        <taxon>Bacillati</taxon>
        <taxon>Actinomycetota</taxon>
        <taxon>Actinomycetes</taxon>
        <taxon>Mycobacteriales</taxon>
        <taxon>Nocardiaceae</taxon>
        <taxon>Nocardia</taxon>
    </lineage>
</organism>
<comment type="similarity">
    <text evidence="1">Belongs to the ABC transporter superfamily.</text>
</comment>
<dbReference type="EMBL" id="JABELX010000003">
    <property type="protein sequence ID" value="NNH69932.1"/>
    <property type="molecule type" value="Genomic_DNA"/>
</dbReference>
<accession>A0A849BTI5</accession>
<protein>
    <submittedName>
        <fullName evidence="6">ATP-binding cassette domain-containing protein</fullName>
    </submittedName>
</protein>
<dbReference type="Proteomes" id="UP000586827">
    <property type="component" value="Unassembled WGS sequence"/>
</dbReference>
<dbReference type="Pfam" id="PF00005">
    <property type="entry name" value="ABC_tran"/>
    <property type="match status" value="1"/>
</dbReference>
<dbReference type="InterPro" id="IPR003593">
    <property type="entry name" value="AAA+_ATPase"/>
</dbReference>
<evidence type="ECO:0000313" key="7">
    <source>
        <dbReference type="Proteomes" id="UP000586827"/>
    </source>
</evidence>
<dbReference type="PROSITE" id="PS50893">
    <property type="entry name" value="ABC_TRANSPORTER_2"/>
    <property type="match status" value="1"/>
</dbReference>
<dbReference type="GO" id="GO:0016887">
    <property type="term" value="F:ATP hydrolysis activity"/>
    <property type="evidence" value="ECO:0007669"/>
    <property type="project" value="InterPro"/>
</dbReference>
<evidence type="ECO:0000256" key="3">
    <source>
        <dbReference type="ARBA" id="ARBA00022741"/>
    </source>
</evidence>
<keyword evidence="4 6" id="KW-0067">ATP-binding</keyword>